<evidence type="ECO:0000313" key="2">
    <source>
        <dbReference type="Proteomes" id="UP000077381"/>
    </source>
</evidence>
<name>A0A177HI80_9ACTN</name>
<dbReference type="Proteomes" id="UP000077381">
    <property type="component" value="Unassembled WGS sequence"/>
</dbReference>
<dbReference type="PATRIC" id="fig|1716141.3.peg.6270"/>
<dbReference type="STRING" id="1716141.STSP_59620"/>
<proteinExistence type="predicted"/>
<dbReference type="EMBL" id="LOHS01000123">
    <property type="protein sequence ID" value="OAH10723.1"/>
    <property type="molecule type" value="Genomic_DNA"/>
</dbReference>
<comment type="caution">
    <text evidence="1">The sequence shown here is derived from an EMBL/GenBank/DDBJ whole genome shotgun (WGS) entry which is preliminary data.</text>
</comment>
<dbReference type="AlphaFoldDB" id="A0A177HI80"/>
<sequence>MKSNSPHFPLNESEAPVPSEEFRIPAPAFKRAFVHPETRDAWERMHRKLRRRRTIW</sequence>
<protein>
    <submittedName>
        <fullName evidence="1">Uncharacterized protein</fullName>
    </submittedName>
</protein>
<reference evidence="1 2" key="1">
    <citation type="submission" date="2015-12" db="EMBL/GenBank/DDBJ databases">
        <title>Genome sequence of Streptomyces sp. G25.</title>
        <authorList>
            <person name="Poehlein A."/>
            <person name="Roettig A."/>
            <person name="Hiessl S."/>
            <person name="Hauschild P."/>
            <person name="Schauer J."/>
            <person name="Madkour M.H."/>
            <person name="Al-Ansari A.M."/>
            <person name="Almakishah N.H."/>
            <person name="Steinbuechel A."/>
            <person name="Daniel R."/>
        </authorList>
    </citation>
    <scope>NUCLEOTIDE SEQUENCE [LARGE SCALE GENOMIC DNA]</scope>
    <source>
        <strain evidence="2">G25(2015)</strain>
    </source>
</reference>
<accession>A0A177HI80</accession>
<evidence type="ECO:0000313" key="1">
    <source>
        <dbReference type="EMBL" id="OAH10723.1"/>
    </source>
</evidence>
<organism evidence="1 2">
    <name type="scientific">Streptomyces jeddahensis</name>
    <dbReference type="NCBI Taxonomy" id="1716141"/>
    <lineage>
        <taxon>Bacteria</taxon>
        <taxon>Bacillati</taxon>
        <taxon>Actinomycetota</taxon>
        <taxon>Actinomycetes</taxon>
        <taxon>Kitasatosporales</taxon>
        <taxon>Streptomycetaceae</taxon>
        <taxon>Streptomyces</taxon>
    </lineage>
</organism>
<keyword evidence="2" id="KW-1185">Reference proteome</keyword>
<gene>
    <name evidence="1" type="ORF">STSP_59620</name>
</gene>